<name>A0A5J9W4P2_9POAL</name>
<sequence length="235" mass="25046">MAGALAMAFGGSYAALMAVRFVTSLGSRFARVVEPVYNAEICRSPRAASCTPCLALINCSMCIFINVGSLLRYVSNHAFAGIPVHLGWRVMYAVRGRAPPPIVLAAAVSRDAPAPRRVSRRAPARLGHRSVGRPSAGKLPQKLHTPATAASGASAASEAEAEEKGDIAWRSGRARRPWRLLTSHASSRSKAAPRLSMRPVLKAKFEAFKVQTLCKVPGPNTAHARAHTARTTSTQ</sequence>
<dbReference type="Proteomes" id="UP000324897">
    <property type="component" value="Unassembled WGS sequence"/>
</dbReference>
<keyword evidence="2" id="KW-0813">Transport</keyword>
<feature type="non-terminal residue" evidence="4">
    <location>
        <position position="1"/>
    </location>
</feature>
<reference evidence="4 5" key="1">
    <citation type="journal article" date="2019" name="Sci. Rep.">
        <title>A high-quality genome of Eragrostis curvula grass provides insights into Poaceae evolution and supports new strategies to enhance forage quality.</title>
        <authorList>
            <person name="Carballo J."/>
            <person name="Santos B.A.C.M."/>
            <person name="Zappacosta D."/>
            <person name="Garbus I."/>
            <person name="Selva J.P."/>
            <person name="Gallo C.A."/>
            <person name="Diaz A."/>
            <person name="Albertini E."/>
            <person name="Caccamo M."/>
            <person name="Echenique V."/>
        </authorList>
    </citation>
    <scope>NUCLEOTIDE SEQUENCE [LARGE SCALE GENOMIC DNA]</scope>
    <source>
        <strain evidence="5">cv. Victoria</strain>
        <tissue evidence="4">Leaf</tissue>
    </source>
</reference>
<dbReference type="PANTHER" id="PTHR23500:SF17">
    <property type="entry name" value="POLYOL TRANSPORTER 2-RELATED"/>
    <property type="match status" value="1"/>
</dbReference>
<dbReference type="AlphaFoldDB" id="A0A5J9W4P2"/>
<comment type="similarity">
    <text evidence="1">Belongs to the major facilitator superfamily. Sugar transporter (TC 2.A.1.1) family.</text>
</comment>
<proteinExistence type="inferred from homology"/>
<protein>
    <submittedName>
        <fullName evidence="4">Uncharacterized protein</fullName>
    </submittedName>
</protein>
<dbReference type="OrthoDB" id="6339427at2759"/>
<gene>
    <name evidence="4" type="ORF">EJB05_09535</name>
</gene>
<dbReference type="InterPro" id="IPR045262">
    <property type="entry name" value="STP/PLT_plant"/>
</dbReference>
<evidence type="ECO:0000256" key="2">
    <source>
        <dbReference type="ARBA" id="ARBA00022448"/>
    </source>
</evidence>
<keyword evidence="5" id="KW-1185">Reference proteome</keyword>
<accession>A0A5J9W4P2</accession>
<feature type="compositionally biased region" description="Basic residues" evidence="3">
    <location>
        <begin position="117"/>
        <end position="131"/>
    </location>
</feature>
<dbReference type="SUPFAM" id="SSF103473">
    <property type="entry name" value="MFS general substrate transporter"/>
    <property type="match status" value="1"/>
</dbReference>
<evidence type="ECO:0000256" key="1">
    <source>
        <dbReference type="ARBA" id="ARBA00010992"/>
    </source>
</evidence>
<comment type="caution">
    <text evidence="4">The sequence shown here is derived from an EMBL/GenBank/DDBJ whole genome shotgun (WGS) entry which is preliminary data.</text>
</comment>
<dbReference type="GO" id="GO:0015144">
    <property type="term" value="F:carbohydrate transmembrane transporter activity"/>
    <property type="evidence" value="ECO:0007669"/>
    <property type="project" value="InterPro"/>
</dbReference>
<dbReference type="EMBL" id="RWGY01000005">
    <property type="protein sequence ID" value="TVU43098.1"/>
    <property type="molecule type" value="Genomic_DNA"/>
</dbReference>
<organism evidence="4 5">
    <name type="scientific">Eragrostis curvula</name>
    <name type="common">weeping love grass</name>
    <dbReference type="NCBI Taxonomy" id="38414"/>
    <lineage>
        <taxon>Eukaryota</taxon>
        <taxon>Viridiplantae</taxon>
        <taxon>Streptophyta</taxon>
        <taxon>Embryophyta</taxon>
        <taxon>Tracheophyta</taxon>
        <taxon>Spermatophyta</taxon>
        <taxon>Magnoliopsida</taxon>
        <taxon>Liliopsida</taxon>
        <taxon>Poales</taxon>
        <taxon>Poaceae</taxon>
        <taxon>PACMAD clade</taxon>
        <taxon>Chloridoideae</taxon>
        <taxon>Eragrostideae</taxon>
        <taxon>Eragrostidinae</taxon>
        <taxon>Eragrostis</taxon>
    </lineage>
</organism>
<dbReference type="PANTHER" id="PTHR23500">
    <property type="entry name" value="SOLUTE CARRIER FAMILY 2, FACILITATED GLUCOSE TRANSPORTER"/>
    <property type="match status" value="1"/>
</dbReference>
<evidence type="ECO:0000256" key="3">
    <source>
        <dbReference type="SAM" id="MobiDB-lite"/>
    </source>
</evidence>
<dbReference type="Gramene" id="TVU43098">
    <property type="protein sequence ID" value="TVU43098"/>
    <property type="gene ID" value="EJB05_09535"/>
</dbReference>
<dbReference type="InterPro" id="IPR036259">
    <property type="entry name" value="MFS_trans_sf"/>
</dbReference>
<evidence type="ECO:0000313" key="5">
    <source>
        <dbReference type="Proteomes" id="UP000324897"/>
    </source>
</evidence>
<feature type="region of interest" description="Disordered" evidence="3">
    <location>
        <begin position="114"/>
        <end position="168"/>
    </location>
</feature>
<evidence type="ECO:0000313" key="4">
    <source>
        <dbReference type="EMBL" id="TVU43098.1"/>
    </source>
</evidence>
<feature type="compositionally biased region" description="Low complexity" evidence="3">
    <location>
        <begin position="147"/>
        <end position="158"/>
    </location>
</feature>
<dbReference type="Gene3D" id="1.20.1250.20">
    <property type="entry name" value="MFS general substrate transporter like domains"/>
    <property type="match status" value="1"/>
</dbReference>